<dbReference type="EMBL" id="JXTI01000118">
    <property type="protein sequence ID" value="KWX12421.1"/>
    <property type="molecule type" value="Genomic_DNA"/>
</dbReference>
<name>A0A132NQT6_GIAIN</name>
<evidence type="ECO:0000313" key="2">
    <source>
        <dbReference type="Proteomes" id="UP000070089"/>
    </source>
</evidence>
<dbReference type="OrthoDB" id="10252677at2759"/>
<comment type="caution">
    <text evidence="1">The sequence shown here is derived from an EMBL/GenBank/DDBJ whole genome shotgun (WGS) entry which is preliminary data.</text>
</comment>
<accession>A0A132NQT6</accession>
<dbReference type="VEuPathDB" id="GiardiaDB:QR46_3596"/>
<organism evidence="1 2">
    <name type="scientific">Giardia duodenalis assemblage B</name>
    <dbReference type="NCBI Taxonomy" id="1394984"/>
    <lineage>
        <taxon>Eukaryota</taxon>
        <taxon>Metamonada</taxon>
        <taxon>Diplomonadida</taxon>
        <taxon>Hexamitidae</taxon>
        <taxon>Giardiinae</taxon>
        <taxon>Giardia</taxon>
    </lineage>
</organism>
<dbReference type="Proteomes" id="UP000070089">
    <property type="component" value="Unassembled WGS sequence"/>
</dbReference>
<dbReference type="AlphaFoldDB" id="A0A132NQT6"/>
<gene>
    <name evidence="1" type="ORF">QR46_3596</name>
</gene>
<evidence type="ECO:0000313" key="1">
    <source>
        <dbReference type="EMBL" id="KWX12421.1"/>
    </source>
</evidence>
<reference evidence="1 2" key="1">
    <citation type="journal article" date="2015" name="Mol. Biochem. Parasitol.">
        <title>Identification of polymorphic genes for use in assemblage B genotyping assays through comparative genomics of multiple assemblage B Giardia duodenalis isolates.</title>
        <authorList>
            <person name="Wielinga C."/>
            <person name="Thompson R.C."/>
            <person name="Monis P."/>
            <person name="Ryan U."/>
        </authorList>
    </citation>
    <scope>NUCLEOTIDE SEQUENCE [LARGE SCALE GENOMIC DNA]</scope>
    <source>
        <strain evidence="1 2">BAH15c1</strain>
    </source>
</reference>
<proteinExistence type="predicted"/>
<sequence length="172" mass="20456">MQHIYRRIMGLYKGDCERLRILCRERLLSPSRSKETEENLRCRLLNHLPLFLKHSEHRPSIKKRAKAEKDQLILDEYDLRFYKECSTAYPFLTPEKVDVYYEEELRCIIPDDIKELFNQSVECQRCVTISPAIPTKTYPMHQIDSELFDAIVKAVQRLKEKMVESTQSNTTE</sequence>
<protein>
    <submittedName>
        <fullName evidence="1">Uncharacterized protein</fullName>
    </submittedName>
</protein>